<dbReference type="EMBL" id="CP114564">
    <property type="protein sequence ID" value="WAZ55462.1"/>
    <property type="molecule type" value="Genomic_DNA"/>
</dbReference>
<protein>
    <submittedName>
        <fullName evidence="1">DNA-packaging protein FI</fullName>
    </submittedName>
</protein>
<sequence length="127" mass="13588">MATKEENLQRLRELAGRLEREPDVSGSAADIAQRVAEWEEEIAASGEVATTKDKQVIEQPPSGGQVIQNNGTLPDEMVTVRTLTCLHVNGYAAGNGMPIELPSPGMRIRVSPSVAETLVGQGMAEYA</sequence>
<keyword evidence="2" id="KW-1185">Reference proteome</keyword>
<organism evidence="1 2">
    <name type="scientific">Citrobacter freundii</name>
    <dbReference type="NCBI Taxonomy" id="546"/>
    <lineage>
        <taxon>Bacteria</taxon>
        <taxon>Pseudomonadati</taxon>
        <taxon>Pseudomonadota</taxon>
        <taxon>Gammaproteobacteria</taxon>
        <taxon>Enterobacterales</taxon>
        <taxon>Enterobacteriaceae</taxon>
        <taxon>Citrobacter</taxon>
        <taxon>Citrobacter freundii complex</taxon>
    </lineage>
</organism>
<dbReference type="RefSeq" id="WP_071684233.1">
    <property type="nucleotide sequence ID" value="NZ_CAJNLX020000001.1"/>
</dbReference>
<reference evidence="1" key="1">
    <citation type="submission" date="2022-12" db="EMBL/GenBank/DDBJ databases">
        <title>2953647.</title>
        <authorList>
            <person name="Hergert J."/>
            <person name="Casey R."/>
            <person name="Wagner J."/>
            <person name="Young E.L."/>
            <person name="Oakeson K.F."/>
        </authorList>
    </citation>
    <scope>NUCLEOTIDE SEQUENCE</scope>
    <source>
        <strain evidence="1">2953647</strain>
    </source>
</reference>
<proteinExistence type="predicted"/>
<dbReference type="Gene3D" id="3.40.5.70">
    <property type="entry name" value="DNA packaging chaperone protein FI, C-terminal beta-strand domain"/>
    <property type="match status" value="1"/>
</dbReference>
<dbReference type="InterPro" id="IPR025147">
    <property type="entry name" value="Packaging_FI"/>
</dbReference>
<evidence type="ECO:0000313" key="2">
    <source>
        <dbReference type="Proteomes" id="UP001164536"/>
    </source>
</evidence>
<dbReference type="InterPro" id="IPR043043">
    <property type="entry name" value="Packaging_FI_C"/>
</dbReference>
<evidence type="ECO:0000313" key="1">
    <source>
        <dbReference type="EMBL" id="WAZ55462.1"/>
    </source>
</evidence>
<gene>
    <name evidence="1" type="primary">gpFI</name>
    <name evidence="1" type="ORF">O4000_14155</name>
</gene>
<dbReference type="Proteomes" id="UP001164536">
    <property type="component" value="Chromosome"/>
</dbReference>
<name>A0ABY7KT30_CITFR</name>
<dbReference type="Pfam" id="PF14000">
    <property type="entry name" value="Packaging_FI"/>
    <property type="match status" value="1"/>
</dbReference>
<accession>A0ABY7KT30</accession>